<gene>
    <name evidence="1" type="ORF">KSW38_04480</name>
</gene>
<dbReference type="EMBL" id="JAHOPC010000002">
    <property type="protein sequence ID" value="MBU8865543.1"/>
    <property type="molecule type" value="Genomic_DNA"/>
</dbReference>
<sequence length="59" mass="6273">MKESKEAEDVKPDFEELATTSPILAAKLARLPAEQAAMIFGERPTEGWISAARAGTPGS</sequence>
<evidence type="ECO:0000313" key="1">
    <source>
        <dbReference type="EMBL" id="MBU8865543.1"/>
    </source>
</evidence>
<accession>A0ABS6I1B8</accession>
<protein>
    <submittedName>
        <fullName evidence="1">Uncharacterized protein</fullName>
    </submittedName>
</protein>
<comment type="caution">
    <text evidence="1">The sequence shown here is derived from an EMBL/GenBank/DDBJ whole genome shotgun (WGS) entry which is preliminary data.</text>
</comment>
<proteinExistence type="predicted"/>
<reference evidence="1 2" key="1">
    <citation type="submission" date="2021-06" db="EMBL/GenBank/DDBJ databases">
        <authorList>
            <person name="Jeong J.W."/>
        </authorList>
    </citation>
    <scope>NUCLEOTIDE SEQUENCE [LARGE SCALE GENOMIC DNA]</scope>
    <source>
        <strain evidence="1 2">MMS21-TAE1-1</strain>
    </source>
</reference>
<dbReference type="RefSeq" id="WP_216923162.1">
    <property type="nucleotide sequence ID" value="NZ_JAHOPC010000002.1"/>
</dbReference>
<keyword evidence="2" id="KW-1185">Reference proteome</keyword>
<name>A0ABS6I1B8_9MICC</name>
<evidence type="ECO:0000313" key="2">
    <source>
        <dbReference type="Proteomes" id="UP000824166"/>
    </source>
</evidence>
<dbReference type="Proteomes" id="UP000824166">
    <property type="component" value="Unassembled WGS sequence"/>
</dbReference>
<organism evidence="1 2">
    <name type="scientific">Paenarthrobacter aromaticivorans</name>
    <dbReference type="NCBI Taxonomy" id="2849150"/>
    <lineage>
        <taxon>Bacteria</taxon>
        <taxon>Bacillati</taxon>
        <taxon>Actinomycetota</taxon>
        <taxon>Actinomycetes</taxon>
        <taxon>Micrococcales</taxon>
        <taxon>Micrococcaceae</taxon>
        <taxon>Paenarthrobacter</taxon>
    </lineage>
</organism>